<name>A0A6A4DDU8_9STRA</name>
<evidence type="ECO:0000313" key="2">
    <source>
        <dbReference type="Proteomes" id="UP000434957"/>
    </source>
</evidence>
<accession>A0A6A4DDU8</accession>
<proteinExistence type="predicted"/>
<evidence type="ECO:0008006" key="3">
    <source>
        <dbReference type="Google" id="ProtNLM"/>
    </source>
</evidence>
<dbReference type="EMBL" id="QXFT01001962">
    <property type="protein sequence ID" value="KAE9306671.1"/>
    <property type="molecule type" value="Genomic_DNA"/>
</dbReference>
<comment type="caution">
    <text evidence="1">The sequence shown here is derived from an EMBL/GenBank/DDBJ whole genome shotgun (WGS) entry which is preliminary data.</text>
</comment>
<evidence type="ECO:0000313" key="1">
    <source>
        <dbReference type="EMBL" id="KAE9306671.1"/>
    </source>
</evidence>
<reference evidence="1 2" key="1">
    <citation type="submission" date="2018-08" db="EMBL/GenBank/DDBJ databases">
        <title>Genomic investigation of the strawberry pathogen Phytophthora fragariae indicates pathogenicity is determined by transcriptional variation in three key races.</title>
        <authorList>
            <person name="Adams T.M."/>
            <person name="Armitage A.D."/>
            <person name="Sobczyk M.K."/>
            <person name="Bates H.J."/>
            <person name="Dunwell J.M."/>
            <person name="Nellist C.F."/>
            <person name="Harrison R.J."/>
        </authorList>
    </citation>
    <scope>NUCLEOTIDE SEQUENCE [LARGE SCALE GENOMIC DNA]</scope>
    <source>
        <strain evidence="1 2">SCRP333</strain>
    </source>
</reference>
<keyword evidence="2" id="KW-1185">Reference proteome</keyword>
<dbReference type="Proteomes" id="UP000434957">
    <property type="component" value="Unassembled WGS sequence"/>
</dbReference>
<sequence length="63" mass="6961">MRAFVGRIQEIAMEENGGHPMIYGTDAAHGNALMTDGVFRPADQRCRLIQPRPCVRAGSHYCS</sequence>
<protein>
    <recommendedName>
        <fullName evidence="3">Glycoside hydrolase family 3 N-terminal domain-containing protein</fullName>
    </recommendedName>
</protein>
<dbReference type="AlphaFoldDB" id="A0A6A4DDU8"/>
<organism evidence="1 2">
    <name type="scientific">Phytophthora rubi</name>
    <dbReference type="NCBI Taxonomy" id="129364"/>
    <lineage>
        <taxon>Eukaryota</taxon>
        <taxon>Sar</taxon>
        <taxon>Stramenopiles</taxon>
        <taxon>Oomycota</taxon>
        <taxon>Peronosporomycetes</taxon>
        <taxon>Peronosporales</taxon>
        <taxon>Peronosporaceae</taxon>
        <taxon>Phytophthora</taxon>
    </lineage>
</organism>
<gene>
    <name evidence="1" type="ORF">PR003_g21184</name>
</gene>